<name>A0A510V8T8_9CELL</name>
<proteinExistence type="predicted"/>
<sequence>MTATADLVSLTEQVAVRLTASGLRAHCDVVEGDPYVRVDLTHDGTAAAWVPLDDPTWALVRDQAGMPCRVEPAGPLAKGWEACSDVECLTMALWEWVLRRRAGRVRPYQPPTQLNRDPDCPPTMKFAFSAAPTPFWMS</sequence>
<comment type="caution">
    <text evidence="1">The sequence shown here is derived from an EMBL/GenBank/DDBJ whole genome shotgun (WGS) entry which is preliminary data.</text>
</comment>
<dbReference type="EMBL" id="BJUB01000009">
    <property type="protein sequence ID" value="GEK22381.1"/>
    <property type="molecule type" value="Genomic_DNA"/>
</dbReference>
<keyword evidence="2" id="KW-1185">Reference proteome</keyword>
<organism evidence="1 2">
    <name type="scientific">Cellulomonas xylanilytica</name>
    <dbReference type="NCBI Taxonomy" id="233583"/>
    <lineage>
        <taxon>Bacteria</taxon>
        <taxon>Bacillati</taxon>
        <taxon>Actinomycetota</taxon>
        <taxon>Actinomycetes</taxon>
        <taxon>Micrococcales</taxon>
        <taxon>Cellulomonadaceae</taxon>
        <taxon>Cellulomonas</taxon>
    </lineage>
</organism>
<protein>
    <submittedName>
        <fullName evidence="1">Uncharacterized protein</fullName>
    </submittedName>
</protein>
<dbReference type="Proteomes" id="UP000321118">
    <property type="component" value="Unassembled WGS sequence"/>
</dbReference>
<reference evidence="1 2" key="1">
    <citation type="submission" date="2019-07" db="EMBL/GenBank/DDBJ databases">
        <title>Whole genome shotgun sequence of Cellulomonas xylanilytica NBRC 101102.</title>
        <authorList>
            <person name="Hosoyama A."/>
            <person name="Uohara A."/>
            <person name="Ohji S."/>
            <person name="Ichikawa N."/>
        </authorList>
    </citation>
    <scope>NUCLEOTIDE SEQUENCE [LARGE SCALE GENOMIC DNA]</scope>
    <source>
        <strain evidence="1 2">NBRC 101102</strain>
    </source>
</reference>
<accession>A0A510V8T8</accession>
<dbReference type="AlphaFoldDB" id="A0A510V8T8"/>
<gene>
    <name evidence="1" type="ORF">CXY01_29010</name>
</gene>
<evidence type="ECO:0000313" key="2">
    <source>
        <dbReference type="Proteomes" id="UP000321118"/>
    </source>
</evidence>
<evidence type="ECO:0000313" key="1">
    <source>
        <dbReference type="EMBL" id="GEK22381.1"/>
    </source>
</evidence>